<dbReference type="EMBL" id="BK015564">
    <property type="protein sequence ID" value="DAE13429.1"/>
    <property type="molecule type" value="Genomic_DNA"/>
</dbReference>
<accession>A0A8S5Q455</accession>
<name>A0A8S5Q455_9CAUD</name>
<reference evidence="2" key="1">
    <citation type="journal article" date="2021" name="Proc. Natl. Acad. Sci. U.S.A.">
        <title>A Catalog of Tens of Thousands of Viruses from Human Metagenomes Reveals Hidden Associations with Chronic Diseases.</title>
        <authorList>
            <person name="Tisza M.J."/>
            <person name="Buck C.B."/>
        </authorList>
    </citation>
    <scope>NUCLEOTIDE SEQUENCE</scope>
    <source>
        <strain evidence="2">CtLqe90</strain>
    </source>
</reference>
<sequence length="95" mass="11087">MLYFIYKNIQGVFEMEKTFNIKCTMEERWIDSFLSMLRYMEACGKIGHSTLIGFYSDGDGDFRPLFEPDVQFNRDDGYVPEKDSGKIPSRIYDAG</sequence>
<evidence type="ECO:0000313" key="2">
    <source>
        <dbReference type="EMBL" id="DAE13429.1"/>
    </source>
</evidence>
<feature type="compositionally biased region" description="Basic and acidic residues" evidence="1">
    <location>
        <begin position="75"/>
        <end position="85"/>
    </location>
</feature>
<organism evidence="2">
    <name type="scientific">Siphoviridae sp. ctLqe90</name>
    <dbReference type="NCBI Taxonomy" id="2825456"/>
    <lineage>
        <taxon>Viruses</taxon>
        <taxon>Duplodnaviria</taxon>
        <taxon>Heunggongvirae</taxon>
        <taxon>Uroviricota</taxon>
        <taxon>Caudoviricetes</taxon>
    </lineage>
</organism>
<protein>
    <submittedName>
        <fullName evidence="2">Uncharacterized protein</fullName>
    </submittedName>
</protein>
<proteinExistence type="predicted"/>
<feature type="region of interest" description="Disordered" evidence="1">
    <location>
        <begin position="75"/>
        <end position="95"/>
    </location>
</feature>
<evidence type="ECO:0000256" key="1">
    <source>
        <dbReference type="SAM" id="MobiDB-lite"/>
    </source>
</evidence>